<gene>
    <name evidence="15" type="ORF">Zmor_023368</name>
</gene>
<dbReference type="GO" id="GO:0016705">
    <property type="term" value="F:oxidoreductase activity, acting on paired donors, with incorporation or reduction of molecular oxygen"/>
    <property type="evidence" value="ECO:0007669"/>
    <property type="project" value="InterPro"/>
</dbReference>
<dbReference type="Pfam" id="PF00067">
    <property type="entry name" value="p450"/>
    <property type="match status" value="1"/>
</dbReference>
<dbReference type="PRINTS" id="PR00463">
    <property type="entry name" value="EP450I"/>
</dbReference>
<comment type="caution">
    <text evidence="15">The sequence shown here is derived from an EMBL/GenBank/DDBJ whole genome shotgun (WGS) entry which is preliminary data.</text>
</comment>
<evidence type="ECO:0000256" key="12">
    <source>
        <dbReference type="ARBA" id="ARBA00023136"/>
    </source>
</evidence>
<keyword evidence="7" id="KW-0256">Endoplasmic reticulum</keyword>
<dbReference type="GO" id="GO:0004497">
    <property type="term" value="F:monooxygenase activity"/>
    <property type="evidence" value="ECO:0007669"/>
    <property type="project" value="UniProtKB-KW"/>
</dbReference>
<feature type="binding site" description="axial binding residue" evidence="13">
    <location>
        <position position="472"/>
    </location>
    <ligand>
        <name>heme</name>
        <dbReference type="ChEBI" id="CHEBI:30413"/>
    </ligand>
    <ligandPart>
        <name>Fe</name>
        <dbReference type="ChEBI" id="CHEBI:18248"/>
    </ligandPart>
</feature>
<keyword evidence="11 14" id="KW-0503">Monooxygenase</keyword>
<evidence type="ECO:0000256" key="6">
    <source>
        <dbReference type="ARBA" id="ARBA00022723"/>
    </source>
</evidence>
<evidence type="ECO:0000256" key="7">
    <source>
        <dbReference type="ARBA" id="ARBA00022824"/>
    </source>
</evidence>
<proteinExistence type="inferred from homology"/>
<keyword evidence="12" id="KW-0472">Membrane</keyword>
<dbReference type="InterPro" id="IPR036396">
    <property type="entry name" value="Cyt_P450_sf"/>
</dbReference>
<name>A0AA38HZR8_9CUCU</name>
<comment type="cofactor">
    <cofactor evidence="1 13">
        <name>heme</name>
        <dbReference type="ChEBI" id="CHEBI:30413"/>
    </cofactor>
</comment>
<evidence type="ECO:0000313" key="16">
    <source>
        <dbReference type="Proteomes" id="UP001168821"/>
    </source>
</evidence>
<comment type="similarity">
    <text evidence="4 14">Belongs to the cytochrome P450 family.</text>
</comment>
<dbReference type="SUPFAM" id="SSF48264">
    <property type="entry name" value="Cytochrome P450"/>
    <property type="match status" value="1"/>
</dbReference>
<evidence type="ECO:0000256" key="8">
    <source>
        <dbReference type="ARBA" id="ARBA00022848"/>
    </source>
</evidence>
<evidence type="ECO:0000256" key="11">
    <source>
        <dbReference type="ARBA" id="ARBA00023033"/>
    </source>
</evidence>
<reference evidence="15" key="1">
    <citation type="journal article" date="2023" name="G3 (Bethesda)">
        <title>Whole genome assemblies of Zophobas morio and Tenebrio molitor.</title>
        <authorList>
            <person name="Kaur S."/>
            <person name="Stinson S.A."/>
            <person name="diCenzo G.C."/>
        </authorList>
    </citation>
    <scope>NUCLEOTIDE SEQUENCE</scope>
    <source>
        <strain evidence="15">QUZm001</strain>
    </source>
</reference>
<dbReference type="InterPro" id="IPR017972">
    <property type="entry name" value="Cyt_P450_CS"/>
</dbReference>
<evidence type="ECO:0000256" key="2">
    <source>
        <dbReference type="ARBA" id="ARBA00004174"/>
    </source>
</evidence>
<keyword evidence="9 14" id="KW-0560">Oxidoreductase</keyword>
<evidence type="ECO:0008006" key="17">
    <source>
        <dbReference type="Google" id="ProtNLM"/>
    </source>
</evidence>
<evidence type="ECO:0000256" key="3">
    <source>
        <dbReference type="ARBA" id="ARBA00004406"/>
    </source>
</evidence>
<dbReference type="GO" id="GO:0020037">
    <property type="term" value="F:heme binding"/>
    <property type="evidence" value="ECO:0007669"/>
    <property type="project" value="InterPro"/>
</dbReference>
<keyword evidence="5 13" id="KW-0349">Heme</keyword>
<evidence type="ECO:0000256" key="10">
    <source>
        <dbReference type="ARBA" id="ARBA00023004"/>
    </source>
</evidence>
<dbReference type="Gene3D" id="1.10.630.10">
    <property type="entry name" value="Cytochrome P450"/>
    <property type="match status" value="1"/>
</dbReference>
<dbReference type="GO" id="GO:0005789">
    <property type="term" value="C:endoplasmic reticulum membrane"/>
    <property type="evidence" value="ECO:0007669"/>
    <property type="project" value="UniProtKB-SubCell"/>
</dbReference>
<dbReference type="PANTHER" id="PTHR24292:SF54">
    <property type="entry name" value="CYP9F3-RELATED"/>
    <property type="match status" value="1"/>
</dbReference>
<evidence type="ECO:0000256" key="5">
    <source>
        <dbReference type="ARBA" id="ARBA00022617"/>
    </source>
</evidence>
<comment type="subcellular location">
    <subcellularLocation>
        <location evidence="3">Endoplasmic reticulum membrane</location>
        <topology evidence="3">Peripheral membrane protein</topology>
    </subcellularLocation>
    <subcellularLocation>
        <location evidence="2">Microsome membrane</location>
        <topology evidence="2">Peripheral membrane protein</topology>
    </subcellularLocation>
</comment>
<keyword evidence="8" id="KW-0492">Microsome</keyword>
<dbReference type="PANTHER" id="PTHR24292">
    <property type="entry name" value="CYTOCHROME P450"/>
    <property type="match status" value="1"/>
</dbReference>
<evidence type="ECO:0000256" key="14">
    <source>
        <dbReference type="RuleBase" id="RU000461"/>
    </source>
</evidence>
<keyword evidence="10 13" id="KW-0408">Iron</keyword>
<evidence type="ECO:0000256" key="9">
    <source>
        <dbReference type="ARBA" id="ARBA00023002"/>
    </source>
</evidence>
<dbReference type="InterPro" id="IPR050476">
    <property type="entry name" value="Insect_CytP450_Detox"/>
</dbReference>
<dbReference type="CDD" id="cd11056">
    <property type="entry name" value="CYP6-like"/>
    <property type="match status" value="1"/>
</dbReference>
<dbReference type="InterPro" id="IPR001128">
    <property type="entry name" value="Cyt_P450"/>
</dbReference>
<organism evidence="15 16">
    <name type="scientific">Zophobas morio</name>
    <dbReference type="NCBI Taxonomy" id="2755281"/>
    <lineage>
        <taxon>Eukaryota</taxon>
        <taxon>Metazoa</taxon>
        <taxon>Ecdysozoa</taxon>
        <taxon>Arthropoda</taxon>
        <taxon>Hexapoda</taxon>
        <taxon>Insecta</taxon>
        <taxon>Pterygota</taxon>
        <taxon>Neoptera</taxon>
        <taxon>Endopterygota</taxon>
        <taxon>Coleoptera</taxon>
        <taxon>Polyphaga</taxon>
        <taxon>Cucujiformia</taxon>
        <taxon>Tenebrionidae</taxon>
        <taxon>Zophobas</taxon>
    </lineage>
</organism>
<sequence>MWIFIVTGVLMVFGYLILNRRQNHWTRKGVPQLKPTFIFGNFWPLIVRKLSSPELVQRMYNSGKDLRYFGIYQFLRPALMLRDPELIKQITVKDFEHFLDHVGFIDPEADPLFGKNLFALRGMQWREMRSTLSPSFTSNKMKYMFSLMSQNGEQFVNHFLQKNEDVIEVEMKDVTSRFANDVIASTVFGFECDSLKETHNEFYTLGKVATDFTNLRTVLVFMGNIVLPKLLKFFKVGFFPKKMTSFFERIIKENIESREKHGVKRSDMIELLLEARKNKHNDDDHGDLPDTGFATVEESEIGKNQKLRKCELTDEDITAQAFVFFFAGFETVSSLSCFIAYELAVNQEIQEKLRNEVDATNEKCSEQITYEALTTMKYMDMVVSETLRKWPNAIATDRICTKSYTIEPKTPDEKPVHLNKGDMVFIPVYGIQRDPQYYPEPERFDPERFSDENKKKIKPYTFFPFGSGPRNCIGSRFALMEVKLLFYNILSNFEIIATEKTQIPIRFSKKAINMASEKGFWLGLQRRVKTAVGLQCQGPRENSCLLSTNSLEHQMSKFWELEGMDNNVNFTTDDEACEISFVTTTKRDPDGRFLVALPVKTRPLDIGQSKRTAINQFKSLEATAVREYTGLFPNHRLLDQHVFRRLLHPAKEDGSFQPMRKAVLGLHGLYA</sequence>
<dbReference type="FunFam" id="1.10.630.10:FF:000042">
    <property type="entry name" value="Cytochrome P450"/>
    <property type="match status" value="1"/>
</dbReference>
<keyword evidence="16" id="KW-1185">Reference proteome</keyword>
<dbReference type="AlphaFoldDB" id="A0AA38HZR8"/>
<keyword evidence="6 13" id="KW-0479">Metal-binding</keyword>
<dbReference type="GO" id="GO:0005506">
    <property type="term" value="F:iron ion binding"/>
    <property type="evidence" value="ECO:0007669"/>
    <property type="project" value="InterPro"/>
</dbReference>
<dbReference type="PROSITE" id="PS00086">
    <property type="entry name" value="CYTOCHROME_P450"/>
    <property type="match status" value="1"/>
</dbReference>
<accession>A0AA38HZR8</accession>
<evidence type="ECO:0000256" key="4">
    <source>
        <dbReference type="ARBA" id="ARBA00010617"/>
    </source>
</evidence>
<evidence type="ECO:0000256" key="13">
    <source>
        <dbReference type="PIRSR" id="PIRSR602401-1"/>
    </source>
</evidence>
<dbReference type="Proteomes" id="UP001168821">
    <property type="component" value="Unassembled WGS sequence"/>
</dbReference>
<dbReference type="EMBL" id="JALNTZ010000007">
    <property type="protein sequence ID" value="KAJ3645731.1"/>
    <property type="molecule type" value="Genomic_DNA"/>
</dbReference>
<protein>
    <recommendedName>
        <fullName evidence="17">Cytochrome P450</fullName>
    </recommendedName>
</protein>
<dbReference type="InterPro" id="IPR002401">
    <property type="entry name" value="Cyt_P450_E_grp-I"/>
</dbReference>
<dbReference type="PRINTS" id="PR00385">
    <property type="entry name" value="P450"/>
</dbReference>
<evidence type="ECO:0000313" key="15">
    <source>
        <dbReference type="EMBL" id="KAJ3645731.1"/>
    </source>
</evidence>
<evidence type="ECO:0000256" key="1">
    <source>
        <dbReference type="ARBA" id="ARBA00001971"/>
    </source>
</evidence>